<name>A0A918UT01_9CAUL</name>
<evidence type="ECO:0000313" key="3">
    <source>
        <dbReference type="Proteomes" id="UP000662572"/>
    </source>
</evidence>
<protein>
    <recommendedName>
        <fullName evidence="4">Transmembrane anchor protein</fullName>
    </recommendedName>
</protein>
<feature type="transmembrane region" description="Helical" evidence="1">
    <location>
        <begin position="14"/>
        <end position="35"/>
    </location>
</feature>
<evidence type="ECO:0008006" key="4">
    <source>
        <dbReference type="Google" id="ProtNLM"/>
    </source>
</evidence>
<keyword evidence="1" id="KW-0812">Transmembrane</keyword>
<keyword evidence="1" id="KW-1133">Transmembrane helix</keyword>
<reference evidence="2" key="2">
    <citation type="submission" date="2020-09" db="EMBL/GenBank/DDBJ databases">
        <authorList>
            <person name="Sun Q."/>
            <person name="Kim S."/>
        </authorList>
    </citation>
    <scope>NUCLEOTIDE SEQUENCE</scope>
    <source>
        <strain evidence="2">KCTC 32296</strain>
    </source>
</reference>
<sequence>MTNSETTYAVSAKALIKVSGAAFVAAGVILILFVLPAERGIDITGVGKFLGLTQMAGGEDAADDTPDATIVAEGAYVVPVQTKASIVKSTPMRSDEIQITLAPHKGTEIKAHMKSGDHFIYSWTSTAPVKADMHGEKIGAPDGEFTQYWKEKGLSKDQGAFTAPFDGKHGWYFRNQGETPLTVIVKTSGFYQDMFEPKS</sequence>
<comment type="caution">
    <text evidence="2">The sequence shown here is derived from an EMBL/GenBank/DDBJ whole genome shotgun (WGS) entry which is preliminary data.</text>
</comment>
<keyword evidence="3" id="KW-1185">Reference proteome</keyword>
<organism evidence="2 3">
    <name type="scientific">Asticcacaulis endophyticus</name>
    <dbReference type="NCBI Taxonomy" id="1395890"/>
    <lineage>
        <taxon>Bacteria</taxon>
        <taxon>Pseudomonadati</taxon>
        <taxon>Pseudomonadota</taxon>
        <taxon>Alphaproteobacteria</taxon>
        <taxon>Caulobacterales</taxon>
        <taxon>Caulobacteraceae</taxon>
        <taxon>Asticcacaulis</taxon>
    </lineage>
</organism>
<dbReference type="Proteomes" id="UP000662572">
    <property type="component" value="Unassembled WGS sequence"/>
</dbReference>
<reference evidence="2" key="1">
    <citation type="journal article" date="2014" name="Int. J. Syst. Evol. Microbiol.">
        <title>Complete genome sequence of Corynebacterium casei LMG S-19264T (=DSM 44701T), isolated from a smear-ripened cheese.</title>
        <authorList>
            <consortium name="US DOE Joint Genome Institute (JGI-PGF)"/>
            <person name="Walter F."/>
            <person name="Albersmeier A."/>
            <person name="Kalinowski J."/>
            <person name="Ruckert C."/>
        </authorList>
    </citation>
    <scope>NUCLEOTIDE SEQUENCE</scope>
    <source>
        <strain evidence="2">KCTC 32296</strain>
    </source>
</reference>
<dbReference type="RefSeq" id="WP_189485915.1">
    <property type="nucleotide sequence ID" value="NZ_BMZB01000001.1"/>
</dbReference>
<keyword evidence="1" id="KW-0472">Membrane</keyword>
<accession>A0A918UT01</accession>
<evidence type="ECO:0000256" key="1">
    <source>
        <dbReference type="SAM" id="Phobius"/>
    </source>
</evidence>
<proteinExistence type="predicted"/>
<dbReference type="EMBL" id="BMZB01000001">
    <property type="protein sequence ID" value="GGZ31045.1"/>
    <property type="molecule type" value="Genomic_DNA"/>
</dbReference>
<evidence type="ECO:0000313" key="2">
    <source>
        <dbReference type="EMBL" id="GGZ31045.1"/>
    </source>
</evidence>
<gene>
    <name evidence="2" type="ORF">GCM10011273_16960</name>
</gene>
<dbReference type="AlphaFoldDB" id="A0A918UT01"/>